<dbReference type="PANTHER" id="PTHR43747:SF4">
    <property type="entry name" value="FLAVIN-DEPENDENT TRYPTOPHAN HALOGENASE"/>
    <property type="match status" value="1"/>
</dbReference>
<dbReference type="RefSeq" id="WP_341412643.1">
    <property type="nucleotide sequence ID" value="NZ_JBBUTH010000010.1"/>
</dbReference>
<dbReference type="InterPro" id="IPR036188">
    <property type="entry name" value="FAD/NAD-bd_sf"/>
</dbReference>
<dbReference type="Pfam" id="PF04820">
    <property type="entry name" value="Trp_halogenase"/>
    <property type="match status" value="1"/>
</dbReference>
<dbReference type="PANTHER" id="PTHR43747">
    <property type="entry name" value="FAD-BINDING PROTEIN"/>
    <property type="match status" value="1"/>
</dbReference>
<dbReference type="EMBL" id="JBBUTH010000010">
    <property type="protein sequence ID" value="MEK8052911.1"/>
    <property type="molecule type" value="Genomic_DNA"/>
</dbReference>
<dbReference type="InterPro" id="IPR050816">
    <property type="entry name" value="Flavin-dep_Halogenase_NPB"/>
</dbReference>
<name>A0ABU9CM96_9BURK</name>
<sequence>MGSTVNDAIRHVVVLGGGSAGWLVAGLIAAEHRAADADGLRVTLVESSELPPIGVGEGTWPTMRDTLRRIGLPEDTLVRDCDASFKQGSRFDGWVDGTPGDIYHHPFSLPQGHGDVDLVGCWLARHADMPFAHRVSHQPALCDAGRAPKQAATPEYAAVANYGYHFDAGKFGLALRAHAVQRLGVHHIVDEVLSVRCHTEGAPVGKVAGDIAALVTRGAGDGSGEVRGDLFIDCSGLAARLIGQHYGVPLRSARDVLFNDRALALQVPYAQPEAPIASQTIATARPHGWIWDIGLPTRRGVGHVYSSTHARDEQAAEALLDHVRATAGPAVAQGLAPRAIRFEPGHRARFWQHNCVAVGLSSGFIEPLEASALALVELSATMICDEMPATRGDMDIVARRFNERFEHRWQRVIEFLKLHYVLSRRDDAAGSRYWADHRDTATWPERLREQLQLWRSRPPYRHDFERVEEVFPSASWQYVLYGMGFRPDAARPTRRPEPPALAEARFAEAAQLARRMLAGLPDNRTLIAHIRQHGLQALRAA</sequence>
<dbReference type="PIRSF" id="PIRSF011396">
    <property type="entry name" value="Trp_halogenase"/>
    <property type="match status" value="1"/>
</dbReference>
<dbReference type="Proteomes" id="UP001365405">
    <property type="component" value="Unassembled WGS sequence"/>
</dbReference>
<protein>
    <submittedName>
        <fullName evidence="1">Tryptophan halogenase family protein</fullName>
    </submittedName>
</protein>
<accession>A0ABU9CM96</accession>
<dbReference type="InterPro" id="IPR033856">
    <property type="entry name" value="Trp_halogen"/>
</dbReference>
<evidence type="ECO:0000313" key="1">
    <source>
        <dbReference type="EMBL" id="MEK8052911.1"/>
    </source>
</evidence>
<comment type="caution">
    <text evidence="1">The sequence shown here is derived from an EMBL/GenBank/DDBJ whole genome shotgun (WGS) entry which is preliminary data.</text>
</comment>
<evidence type="ECO:0000313" key="2">
    <source>
        <dbReference type="Proteomes" id="UP001365405"/>
    </source>
</evidence>
<gene>
    <name evidence="1" type="ORF">AACH10_21850</name>
</gene>
<dbReference type="SUPFAM" id="SSF51905">
    <property type="entry name" value="FAD/NAD(P)-binding domain"/>
    <property type="match status" value="1"/>
</dbReference>
<keyword evidence="2" id="KW-1185">Reference proteome</keyword>
<dbReference type="InterPro" id="IPR006905">
    <property type="entry name" value="Flavin_halogenase"/>
</dbReference>
<proteinExistence type="predicted"/>
<reference evidence="1 2" key="1">
    <citation type="submission" date="2024-04" db="EMBL/GenBank/DDBJ databases">
        <title>Novel species of the genus Ideonella isolated from streams.</title>
        <authorList>
            <person name="Lu H."/>
        </authorList>
    </citation>
    <scope>NUCLEOTIDE SEQUENCE [LARGE SCALE GENOMIC DNA]</scope>
    <source>
        <strain evidence="1 2">DXS22W</strain>
    </source>
</reference>
<organism evidence="1 2">
    <name type="scientific">Pseudaquabacterium inlustre</name>
    <dbReference type="NCBI Taxonomy" id="2984192"/>
    <lineage>
        <taxon>Bacteria</taxon>
        <taxon>Pseudomonadati</taxon>
        <taxon>Pseudomonadota</taxon>
        <taxon>Betaproteobacteria</taxon>
        <taxon>Burkholderiales</taxon>
        <taxon>Sphaerotilaceae</taxon>
        <taxon>Pseudaquabacterium</taxon>
    </lineage>
</organism>
<dbReference type="Gene3D" id="3.50.50.60">
    <property type="entry name" value="FAD/NAD(P)-binding domain"/>
    <property type="match status" value="1"/>
</dbReference>